<keyword evidence="8 19" id="KW-0732">Signal</keyword>
<evidence type="ECO:0000256" key="19">
    <source>
        <dbReference type="SAM" id="SignalP"/>
    </source>
</evidence>
<feature type="domain" description="Peptidase S8/S53" evidence="20">
    <location>
        <begin position="160"/>
        <end position="391"/>
    </location>
</feature>
<protein>
    <recommendedName>
        <fullName evidence="5">Alkaline protease 1</fullName>
        <ecNumber evidence="4">3.4.21.63</ecNumber>
    </recommendedName>
    <alternativeName>
        <fullName evidence="17">Aspergillopeptidase B</fullName>
    </alternativeName>
    <alternativeName>
        <fullName evidence="16">Aspergillus proteinase B</fullName>
    </alternativeName>
    <alternativeName>
        <fullName evidence="15">Elastase</fullName>
    </alternativeName>
    <alternativeName>
        <fullName evidence="14">Elastinolytic serine proteinase</fullName>
    </alternativeName>
    <alternativeName>
        <fullName evidence="13">Oryzin</fullName>
    </alternativeName>
</protein>
<sequence length="404" mass="42314">MQSLKRTLFLLSALLPAVLGAPVQETRPVAETIPGKYIVTLKDGLDDARIAAHTSWVTDVHTQSLARRSSDATDLPAGIKKNYKIDNWNAYAGSFDDATIEQIRNSEDVAHVEEDQIWHINYLKSQNNAPWGLGSISHKGTASTTYVYDSTAGAGTYGYIVDTGVNVNHVEFGGRASLGYNAVDGTSHVDTVGHGTHVAGTIGSASYGVAKSAKLISVKVMHGQSGSTSDIIDGFQWAVNDITSKGRVSRAAINMSLGGGYSYAFNQAVESAYRLGVTSVVAAGNENQDARNTSPASAPNAITVGAISKGNSRASFSNYGSVLDIFAPGENILSTWIGSNTATNTISGTSMATPHVVGLAIYLMGLEDLPNASAVTARIKQLATRNAVSNARGSPNLLAYNGAA</sequence>
<dbReference type="InterPro" id="IPR023828">
    <property type="entry name" value="Peptidase_S8_Ser-AS"/>
</dbReference>
<gene>
    <name evidence="22" type="primary">ALP1</name>
    <name evidence="22" type="ORF">MPDQ_007676</name>
</gene>
<evidence type="ECO:0000256" key="11">
    <source>
        <dbReference type="ARBA" id="ARBA00023145"/>
    </source>
</evidence>
<keyword evidence="23" id="KW-1185">Reference proteome</keyword>
<dbReference type="PANTHER" id="PTHR43806:SF58">
    <property type="entry name" value="ALKALINE PROTEASE 1-RELATED"/>
    <property type="match status" value="1"/>
</dbReference>
<dbReference type="PROSITE" id="PS51892">
    <property type="entry name" value="SUBTILASE"/>
    <property type="match status" value="1"/>
</dbReference>
<dbReference type="InterPro" id="IPR022398">
    <property type="entry name" value="Peptidase_S8_His-AS"/>
</dbReference>
<evidence type="ECO:0000256" key="8">
    <source>
        <dbReference type="ARBA" id="ARBA00022729"/>
    </source>
</evidence>
<dbReference type="InterPro" id="IPR010259">
    <property type="entry name" value="S8pro/Inhibitor_I9"/>
</dbReference>
<dbReference type="GO" id="GO:0004252">
    <property type="term" value="F:serine-type endopeptidase activity"/>
    <property type="evidence" value="ECO:0007669"/>
    <property type="project" value="UniProtKB-UniRule"/>
</dbReference>
<dbReference type="Pfam" id="PF00082">
    <property type="entry name" value="Peptidase_S8"/>
    <property type="match status" value="1"/>
</dbReference>
<evidence type="ECO:0000256" key="3">
    <source>
        <dbReference type="ARBA" id="ARBA00011073"/>
    </source>
</evidence>
<keyword evidence="10 18" id="KW-0720">Serine protease</keyword>
<name>A0A507QVN2_MONPU</name>
<keyword evidence="12" id="KW-0325">Glycoprotein</keyword>
<dbReference type="InterPro" id="IPR037045">
    <property type="entry name" value="S8pro/Inhibitor_I9_sf"/>
</dbReference>
<dbReference type="FunFam" id="3.40.50.200:FF:000014">
    <property type="entry name" value="Proteinase K"/>
    <property type="match status" value="1"/>
</dbReference>
<dbReference type="STRING" id="5098.A0A507QVN2"/>
<feature type="active site" description="Charge relay system" evidence="18">
    <location>
        <position position="162"/>
    </location>
</feature>
<comment type="caution">
    <text evidence="22">The sequence shown here is derived from an EMBL/GenBank/DDBJ whole genome shotgun (WGS) entry which is preliminary data.</text>
</comment>
<dbReference type="PROSITE" id="PS00137">
    <property type="entry name" value="SUBTILASE_HIS"/>
    <property type="match status" value="1"/>
</dbReference>
<dbReference type="GO" id="GO:0005576">
    <property type="term" value="C:extracellular region"/>
    <property type="evidence" value="ECO:0007669"/>
    <property type="project" value="UniProtKB-SubCell"/>
</dbReference>
<dbReference type="InterPro" id="IPR000209">
    <property type="entry name" value="Peptidase_S8/S53_dom"/>
</dbReference>
<dbReference type="SUPFAM" id="SSF52743">
    <property type="entry name" value="Subtilisin-like"/>
    <property type="match status" value="1"/>
</dbReference>
<evidence type="ECO:0000256" key="10">
    <source>
        <dbReference type="ARBA" id="ARBA00022825"/>
    </source>
</evidence>
<keyword evidence="11" id="KW-0865">Zymogen</keyword>
<dbReference type="GO" id="GO:0006508">
    <property type="term" value="P:proteolysis"/>
    <property type="evidence" value="ECO:0007669"/>
    <property type="project" value="UniProtKB-KW"/>
</dbReference>
<feature type="active site" description="Charge relay system" evidence="18">
    <location>
        <position position="350"/>
    </location>
</feature>
<feature type="active site" description="Charge relay system" evidence="18">
    <location>
        <position position="194"/>
    </location>
</feature>
<evidence type="ECO:0000256" key="16">
    <source>
        <dbReference type="ARBA" id="ARBA00033045"/>
    </source>
</evidence>
<evidence type="ECO:0000256" key="12">
    <source>
        <dbReference type="ARBA" id="ARBA00023180"/>
    </source>
</evidence>
<dbReference type="InterPro" id="IPR050131">
    <property type="entry name" value="Peptidase_S8_subtilisin-like"/>
</dbReference>
<feature type="chain" id="PRO_5021383910" description="Alkaline protease 1" evidence="19">
    <location>
        <begin position="21"/>
        <end position="404"/>
    </location>
</feature>
<dbReference type="Pfam" id="PF05922">
    <property type="entry name" value="Inhibitor_I9"/>
    <property type="match status" value="1"/>
</dbReference>
<comment type="catalytic activity">
    <reaction evidence="1">
        <text>Hydrolysis of proteins with broad specificity, and of Bz-Arg-OEt &gt; Ac-Tyr-OEt. Does not hydrolyze peptide amides.</text>
        <dbReference type="EC" id="3.4.21.63"/>
    </reaction>
</comment>
<proteinExistence type="inferred from homology"/>
<evidence type="ECO:0000256" key="9">
    <source>
        <dbReference type="ARBA" id="ARBA00022801"/>
    </source>
</evidence>
<evidence type="ECO:0000313" key="22">
    <source>
        <dbReference type="EMBL" id="TQB71276.1"/>
    </source>
</evidence>
<dbReference type="PANTHER" id="PTHR43806">
    <property type="entry name" value="PEPTIDASE S8"/>
    <property type="match status" value="1"/>
</dbReference>
<evidence type="ECO:0000256" key="15">
    <source>
        <dbReference type="ARBA" id="ARBA00031855"/>
    </source>
</evidence>
<evidence type="ECO:0000256" key="2">
    <source>
        <dbReference type="ARBA" id="ARBA00004613"/>
    </source>
</evidence>
<evidence type="ECO:0000256" key="6">
    <source>
        <dbReference type="ARBA" id="ARBA00022525"/>
    </source>
</evidence>
<evidence type="ECO:0000256" key="18">
    <source>
        <dbReference type="PROSITE-ProRule" id="PRU01240"/>
    </source>
</evidence>
<keyword evidence="7 18" id="KW-0645">Protease</keyword>
<evidence type="ECO:0000256" key="17">
    <source>
        <dbReference type="ARBA" id="ARBA00033459"/>
    </source>
</evidence>
<evidence type="ECO:0000256" key="5">
    <source>
        <dbReference type="ARBA" id="ARBA00019429"/>
    </source>
</evidence>
<dbReference type="Gene3D" id="3.40.50.200">
    <property type="entry name" value="Peptidase S8/S53 domain"/>
    <property type="match status" value="1"/>
</dbReference>
<dbReference type="OrthoDB" id="206201at2759"/>
<accession>A0A507QVN2</accession>
<evidence type="ECO:0000256" key="7">
    <source>
        <dbReference type="ARBA" id="ARBA00022670"/>
    </source>
</evidence>
<dbReference type="InterPro" id="IPR036852">
    <property type="entry name" value="Peptidase_S8/S53_dom_sf"/>
</dbReference>
<dbReference type="PRINTS" id="PR00723">
    <property type="entry name" value="SUBTILISIN"/>
</dbReference>
<feature type="domain" description="Inhibitor I9" evidence="21">
    <location>
        <begin position="36"/>
        <end position="120"/>
    </location>
</feature>
<organism evidence="22 23">
    <name type="scientific">Monascus purpureus</name>
    <name type="common">Red mold</name>
    <name type="synonym">Monascus anka</name>
    <dbReference type="NCBI Taxonomy" id="5098"/>
    <lineage>
        <taxon>Eukaryota</taxon>
        <taxon>Fungi</taxon>
        <taxon>Dikarya</taxon>
        <taxon>Ascomycota</taxon>
        <taxon>Pezizomycotina</taxon>
        <taxon>Eurotiomycetes</taxon>
        <taxon>Eurotiomycetidae</taxon>
        <taxon>Eurotiales</taxon>
        <taxon>Aspergillaceae</taxon>
        <taxon>Monascus</taxon>
    </lineage>
</organism>
<dbReference type="FunFam" id="3.30.70.80:FF:000008">
    <property type="entry name" value="Alkaline protease 1"/>
    <property type="match status" value="1"/>
</dbReference>
<evidence type="ECO:0000256" key="13">
    <source>
        <dbReference type="ARBA" id="ARBA00031236"/>
    </source>
</evidence>
<dbReference type="EC" id="3.4.21.63" evidence="4"/>
<keyword evidence="6" id="KW-0964">Secreted</keyword>
<dbReference type="AlphaFoldDB" id="A0A507QVN2"/>
<evidence type="ECO:0000256" key="1">
    <source>
        <dbReference type="ARBA" id="ARBA00001242"/>
    </source>
</evidence>
<evidence type="ECO:0000256" key="14">
    <source>
        <dbReference type="ARBA" id="ARBA00031429"/>
    </source>
</evidence>
<dbReference type="InterPro" id="IPR034193">
    <property type="entry name" value="PCSK9_ProteinaseK-like"/>
</dbReference>
<comment type="subcellular location">
    <subcellularLocation>
        <location evidence="2">Secreted</location>
    </subcellularLocation>
</comment>
<dbReference type="Gene3D" id="3.30.70.80">
    <property type="entry name" value="Peptidase S8 propeptide/proteinase inhibitor I9"/>
    <property type="match status" value="1"/>
</dbReference>
<evidence type="ECO:0000313" key="23">
    <source>
        <dbReference type="Proteomes" id="UP000319663"/>
    </source>
</evidence>
<keyword evidence="9 18" id="KW-0378">Hydrolase</keyword>
<reference evidence="22 23" key="1">
    <citation type="submission" date="2019-06" db="EMBL/GenBank/DDBJ databases">
        <title>Wine fermentation using esterase from Monascus purpureus.</title>
        <authorList>
            <person name="Geng C."/>
            <person name="Zhang Y."/>
        </authorList>
    </citation>
    <scope>NUCLEOTIDE SEQUENCE [LARGE SCALE GENOMIC DNA]</scope>
    <source>
        <strain evidence="22">HQ1</strain>
    </source>
</reference>
<feature type="signal peptide" evidence="19">
    <location>
        <begin position="1"/>
        <end position="20"/>
    </location>
</feature>
<dbReference type="InterPro" id="IPR015500">
    <property type="entry name" value="Peptidase_S8_subtilisin-rel"/>
</dbReference>
<dbReference type="EMBL" id="VIFY01000084">
    <property type="protein sequence ID" value="TQB71276.1"/>
    <property type="molecule type" value="Genomic_DNA"/>
</dbReference>
<dbReference type="CDD" id="cd04077">
    <property type="entry name" value="Peptidases_S8_PCSK9_ProteinaseK_like"/>
    <property type="match status" value="1"/>
</dbReference>
<evidence type="ECO:0000259" key="20">
    <source>
        <dbReference type="Pfam" id="PF00082"/>
    </source>
</evidence>
<dbReference type="Proteomes" id="UP000319663">
    <property type="component" value="Unassembled WGS sequence"/>
</dbReference>
<dbReference type="PROSITE" id="PS00138">
    <property type="entry name" value="SUBTILASE_SER"/>
    <property type="match status" value="1"/>
</dbReference>
<evidence type="ECO:0000259" key="21">
    <source>
        <dbReference type="Pfam" id="PF05922"/>
    </source>
</evidence>
<comment type="similarity">
    <text evidence="3 18">Belongs to the peptidase S8 family.</text>
</comment>
<dbReference type="SUPFAM" id="SSF54897">
    <property type="entry name" value="Protease propeptides/inhibitors"/>
    <property type="match status" value="1"/>
</dbReference>
<evidence type="ECO:0000256" key="4">
    <source>
        <dbReference type="ARBA" id="ARBA00011951"/>
    </source>
</evidence>